<name>A0A836A6W6_SHEEP</name>
<organism evidence="1 2">
    <name type="scientific">Ovis aries</name>
    <name type="common">Sheep</name>
    <dbReference type="NCBI Taxonomy" id="9940"/>
    <lineage>
        <taxon>Eukaryota</taxon>
        <taxon>Metazoa</taxon>
        <taxon>Chordata</taxon>
        <taxon>Craniata</taxon>
        <taxon>Vertebrata</taxon>
        <taxon>Euteleostomi</taxon>
        <taxon>Mammalia</taxon>
        <taxon>Eutheria</taxon>
        <taxon>Laurasiatheria</taxon>
        <taxon>Artiodactyla</taxon>
        <taxon>Ruminantia</taxon>
        <taxon>Pecora</taxon>
        <taxon>Bovidae</taxon>
        <taxon>Caprinae</taxon>
        <taxon>Ovis</taxon>
    </lineage>
</organism>
<dbReference type="Proteomes" id="UP000664991">
    <property type="component" value="Unassembled WGS sequence"/>
</dbReference>
<sequence>MEAGLQMEEAAGVLNDDGTATAGFPPRPAAAAAAGLAEALDAELEDEAELETAGGVNWPLLSEPELSRTGDDFFFAGRLLVPLPLCCC</sequence>
<evidence type="ECO:0000313" key="2">
    <source>
        <dbReference type="Proteomes" id="UP000664991"/>
    </source>
</evidence>
<dbReference type="EMBL" id="JAEMGP010000003">
    <property type="protein sequence ID" value="KAG5211391.1"/>
    <property type="molecule type" value="Genomic_DNA"/>
</dbReference>
<reference evidence="1 2" key="1">
    <citation type="submission" date="2020-12" db="EMBL/GenBank/DDBJ databases">
        <title>De novo assembly of Tibetan sheep genome.</title>
        <authorList>
            <person name="Li X."/>
        </authorList>
    </citation>
    <scope>NUCLEOTIDE SEQUENCE [LARGE SCALE GENOMIC DNA]</scope>
    <source>
        <tissue evidence="1">Heart</tissue>
    </source>
</reference>
<evidence type="ECO:0000313" key="1">
    <source>
        <dbReference type="EMBL" id="KAG5211391.1"/>
    </source>
</evidence>
<protein>
    <submittedName>
        <fullName evidence="1">Uncharacterized protein</fullName>
    </submittedName>
</protein>
<accession>A0A836A6W6</accession>
<gene>
    <name evidence="1" type="ORF">JEQ12_013820</name>
</gene>
<comment type="caution">
    <text evidence="1">The sequence shown here is derived from an EMBL/GenBank/DDBJ whole genome shotgun (WGS) entry which is preliminary data.</text>
</comment>
<dbReference type="AlphaFoldDB" id="A0A836A6W6"/>
<proteinExistence type="predicted"/>